<keyword evidence="1" id="KW-0547">Nucleotide-binding</keyword>
<dbReference type="SUPFAM" id="SSF52540">
    <property type="entry name" value="P-loop containing nucleoside triphosphate hydrolases"/>
    <property type="match status" value="1"/>
</dbReference>
<dbReference type="Pfam" id="PF00196">
    <property type="entry name" value="GerE"/>
    <property type="match status" value="1"/>
</dbReference>
<dbReference type="PANTHER" id="PTHR16305:SF35">
    <property type="entry name" value="TRANSCRIPTIONAL ACTIVATOR DOMAIN"/>
    <property type="match status" value="1"/>
</dbReference>
<dbReference type="AlphaFoldDB" id="A0A1B4Y0L6"/>
<protein>
    <recommendedName>
        <fullName evidence="3">HTH luxR-type domain-containing protein</fullName>
    </recommendedName>
</protein>
<dbReference type="GO" id="GO:0004016">
    <property type="term" value="F:adenylate cyclase activity"/>
    <property type="evidence" value="ECO:0007669"/>
    <property type="project" value="TreeGrafter"/>
</dbReference>
<proteinExistence type="predicted"/>
<dbReference type="SUPFAM" id="SSF46894">
    <property type="entry name" value="C-terminal effector domain of the bipartite response regulators"/>
    <property type="match status" value="1"/>
</dbReference>
<feature type="domain" description="HTH luxR-type" evidence="3">
    <location>
        <begin position="838"/>
        <end position="903"/>
    </location>
</feature>
<evidence type="ECO:0000256" key="1">
    <source>
        <dbReference type="ARBA" id="ARBA00022741"/>
    </source>
</evidence>
<dbReference type="InterPro" id="IPR000792">
    <property type="entry name" value="Tscrpt_reg_LuxR_C"/>
</dbReference>
<dbReference type="PROSITE" id="PS50043">
    <property type="entry name" value="HTH_LUXR_2"/>
    <property type="match status" value="1"/>
</dbReference>
<dbReference type="GO" id="GO:0003677">
    <property type="term" value="F:DNA binding"/>
    <property type="evidence" value="ECO:0007669"/>
    <property type="project" value="InterPro"/>
</dbReference>
<accession>A0A1B4Y0L6</accession>
<dbReference type="InterPro" id="IPR036388">
    <property type="entry name" value="WH-like_DNA-bd_sf"/>
</dbReference>
<dbReference type="RefSeq" id="WP_096370144.1">
    <property type="nucleotide sequence ID" value="NZ_AP017624.1"/>
</dbReference>
<dbReference type="Pfam" id="PF13191">
    <property type="entry name" value="AAA_16"/>
    <property type="match status" value="1"/>
</dbReference>
<dbReference type="PANTHER" id="PTHR16305">
    <property type="entry name" value="TESTICULAR SOLUBLE ADENYLYL CYCLASE"/>
    <property type="match status" value="1"/>
</dbReference>
<dbReference type="SMART" id="SM00382">
    <property type="entry name" value="AAA"/>
    <property type="match status" value="1"/>
</dbReference>
<dbReference type="Gene3D" id="1.10.10.10">
    <property type="entry name" value="Winged helix-like DNA-binding domain superfamily/Winged helix DNA-binding domain"/>
    <property type="match status" value="1"/>
</dbReference>
<dbReference type="GO" id="GO:0005524">
    <property type="term" value="F:ATP binding"/>
    <property type="evidence" value="ECO:0007669"/>
    <property type="project" value="UniProtKB-KW"/>
</dbReference>
<name>A0A1B4Y0L6_MYCUL</name>
<dbReference type="SMART" id="SM00421">
    <property type="entry name" value="HTH_LUXR"/>
    <property type="match status" value="1"/>
</dbReference>
<dbReference type="InterPro" id="IPR003593">
    <property type="entry name" value="AAA+_ATPase"/>
</dbReference>
<dbReference type="Proteomes" id="UP000218067">
    <property type="component" value="Chromosome"/>
</dbReference>
<gene>
    <name evidence="4" type="ORF">SHTP_1327</name>
</gene>
<dbReference type="PROSITE" id="PS00622">
    <property type="entry name" value="HTH_LUXR_1"/>
    <property type="match status" value="1"/>
</dbReference>
<dbReference type="InterPro" id="IPR016032">
    <property type="entry name" value="Sig_transdc_resp-reg_C-effctor"/>
</dbReference>
<dbReference type="GeneID" id="93435967"/>
<organism evidence="4 5">
    <name type="scientific">Mycobacterium ulcerans subsp. shinshuense</name>
    <dbReference type="NCBI Taxonomy" id="1124626"/>
    <lineage>
        <taxon>Bacteria</taxon>
        <taxon>Bacillati</taxon>
        <taxon>Actinomycetota</taxon>
        <taxon>Actinomycetes</taxon>
        <taxon>Mycobacteriales</taxon>
        <taxon>Mycobacteriaceae</taxon>
        <taxon>Mycobacterium</taxon>
        <taxon>Mycobacterium ulcerans group</taxon>
    </lineage>
</organism>
<evidence type="ECO:0000313" key="4">
    <source>
        <dbReference type="EMBL" id="BAV40599.1"/>
    </source>
</evidence>
<evidence type="ECO:0000313" key="5">
    <source>
        <dbReference type="Proteomes" id="UP000218067"/>
    </source>
</evidence>
<dbReference type="EMBL" id="AP017624">
    <property type="protein sequence ID" value="BAV40599.1"/>
    <property type="molecule type" value="Genomic_DNA"/>
</dbReference>
<reference evidence="4 5" key="1">
    <citation type="submission" date="2016-08" db="EMBL/GenBank/DDBJ databases">
        <title>Complete genome sequence of Mycobacterium shinshuense, a subspecies of M. ulcerans.</title>
        <authorList>
            <person name="Yoshida M."/>
            <person name="Ogura Y."/>
            <person name="Hayashi T."/>
            <person name="Hoshino Y."/>
        </authorList>
    </citation>
    <scope>NUCLEOTIDE SEQUENCE [LARGE SCALE GENOMIC DNA]</scope>
    <source>
        <strain evidence="5">ATCC 33728</strain>
    </source>
</reference>
<dbReference type="GO" id="GO:0006355">
    <property type="term" value="P:regulation of DNA-templated transcription"/>
    <property type="evidence" value="ECO:0007669"/>
    <property type="project" value="InterPro"/>
</dbReference>
<evidence type="ECO:0000259" key="3">
    <source>
        <dbReference type="PROSITE" id="PS50043"/>
    </source>
</evidence>
<dbReference type="CDD" id="cd06170">
    <property type="entry name" value="LuxR_C_like"/>
    <property type="match status" value="1"/>
</dbReference>
<dbReference type="InterPro" id="IPR027417">
    <property type="entry name" value="P-loop_NTPase"/>
</dbReference>
<keyword evidence="2" id="KW-0067">ATP-binding</keyword>
<dbReference type="InterPro" id="IPR041664">
    <property type="entry name" value="AAA_16"/>
</dbReference>
<sequence length="909" mass="97709">MDLGGCRLIERVDELAALESFVNGGTADGCLALRGDSGVGKSMLVQALSERAAVPGRRVLRCSGVEAEAAFVLAGLSQLVYPLREFIAQLGADDQRTLAAVLGAVPDRVPTVTALTFALLNLLALASEVTSLLVVIDDAHWFDDVSARVIAMAGRRLDGAAVRFLAACRNEVPNALADGGWPQMVLAPLGPEQAERFLDQLDVDLPHSARVGVLEQAAGNPLALAELSRCALENSWAPDAPLPLTQRLVAIFGDRLNKLDESVKAQLLRGALDGAATGGVASAPPRTRYVMQGVDAAIEHGVLVVDRGELVFRHPLVRAAVIQTSTAGQRRHAYAQLAHLYPDDVVRRAAYFAHATVDPDPAVVDTLAAAAELTIRRGDACQAIELLRRAGELSDRPRRREQLLASAAFVALQAAQLDEAERLLADAGLGGGASASALLISSFISLYRYGDVTATHRRLVERLQSADDLDGETLTRMVNLLLAVSMFAADPALWQITDGLVDSLADRLGELSVIYRDAWADAARRGRTVTQRLKEQLDRLGELEPWDVMRVALAGYYVDLIDDFRSVLVPLADREIEGGAATIALATLALVTAYQLASGQWAEAVDTSQRGVALCSQHHYELFGYQLRGYLGVISACRGDVVRARELAAQVRVWVEPRRVGFLTGAVAQIAILCSFAEGDYESAYLQATAITAPGEFPPFALHATRTLFDLVEAAVHADRLNEARRHVRAAKRLQFADAPPRLAIATGAAEALCASDERAPALFEKVLGHPAVASFPFEHARIRLAYGMRLRRLRRYRNARVVLRAAAEIFAGLGAEPWTQRARNELRAAGTAVRHSAAVGPAPLTAQERLVAELAAKGLSNKEIAARLCLSPRTVGAHLYRLFPKLGVTNRAGLHDALDAIHAAPDQI</sequence>
<dbReference type="GO" id="GO:0005737">
    <property type="term" value="C:cytoplasm"/>
    <property type="evidence" value="ECO:0007669"/>
    <property type="project" value="TreeGrafter"/>
</dbReference>
<evidence type="ECO:0000256" key="2">
    <source>
        <dbReference type="ARBA" id="ARBA00022840"/>
    </source>
</evidence>
<dbReference type="PRINTS" id="PR00038">
    <property type="entry name" value="HTHLUXR"/>
</dbReference>